<evidence type="ECO:0000313" key="3">
    <source>
        <dbReference type="Proteomes" id="UP000662747"/>
    </source>
</evidence>
<protein>
    <recommendedName>
        <fullName evidence="4">Outer membrane protein beta-barrel domain-containing protein</fullName>
    </recommendedName>
</protein>
<feature type="chain" id="PRO_5045187114" description="Outer membrane protein beta-barrel domain-containing protein" evidence="1">
    <location>
        <begin position="22"/>
        <end position="220"/>
    </location>
</feature>
<proteinExistence type="predicted"/>
<sequence>MNHIHTLLMTALLSTSVTAMADDLPSTEASQARRTILGISFVPLLGNGVLEVGGERVVNPRVSVGLGLQVGLGHDRYKTEDTGSLPNAERESKRSSYRFGAEPMARFFLMGMAPEGLWLSPRLNVAREWVKTHYVGSAGETNLNTGGWSVGGAALLGYSTIVGRGLAIQFGAGFDAQYRRDTQAMLTLVSSTGDELTMSESSSHSWSVGERVELAVGWAF</sequence>
<dbReference type="Proteomes" id="UP000662747">
    <property type="component" value="Chromosome"/>
</dbReference>
<dbReference type="EMBL" id="CP071090">
    <property type="protein sequence ID" value="QSQ21023.1"/>
    <property type="molecule type" value="Genomic_DNA"/>
</dbReference>
<name>A0ABX7NY67_9BACT</name>
<evidence type="ECO:0000313" key="2">
    <source>
        <dbReference type="EMBL" id="QSQ21023.1"/>
    </source>
</evidence>
<keyword evidence="3" id="KW-1185">Reference proteome</keyword>
<organism evidence="2 3">
    <name type="scientific">Pyxidicoccus parkwayensis</name>
    <dbReference type="NCBI Taxonomy" id="2813578"/>
    <lineage>
        <taxon>Bacteria</taxon>
        <taxon>Pseudomonadati</taxon>
        <taxon>Myxococcota</taxon>
        <taxon>Myxococcia</taxon>
        <taxon>Myxococcales</taxon>
        <taxon>Cystobacterineae</taxon>
        <taxon>Myxococcaceae</taxon>
        <taxon>Pyxidicoccus</taxon>
    </lineage>
</organism>
<feature type="signal peptide" evidence="1">
    <location>
        <begin position="1"/>
        <end position="21"/>
    </location>
</feature>
<dbReference type="RefSeq" id="WP_206722602.1">
    <property type="nucleotide sequence ID" value="NZ_CP071090.1"/>
</dbReference>
<gene>
    <name evidence="2" type="ORF">JY651_38385</name>
</gene>
<evidence type="ECO:0008006" key="4">
    <source>
        <dbReference type="Google" id="ProtNLM"/>
    </source>
</evidence>
<accession>A0ABX7NY67</accession>
<reference evidence="2 3" key="1">
    <citation type="submission" date="2021-02" db="EMBL/GenBank/DDBJ databases">
        <title>De Novo genome assembly of isolated myxobacteria.</title>
        <authorList>
            <person name="Stevens D.C."/>
        </authorList>
    </citation>
    <scope>NUCLEOTIDE SEQUENCE [LARGE SCALE GENOMIC DNA]</scope>
    <source>
        <strain evidence="3">SCPEA02</strain>
    </source>
</reference>
<keyword evidence="1" id="KW-0732">Signal</keyword>
<evidence type="ECO:0000256" key="1">
    <source>
        <dbReference type="SAM" id="SignalP"/>
    </source>
</evidence>